<gene>
    <name evidence="2" type="ORF">V1478_012462</name>
</gene>
<keyword evidence="1" id="KW-0812">Transmembrane</keyword>
<keyword evidence="1" id="KW-0472">Membrane</keyword>
<evidence type="ECO:0000313" key="2">
    <source>
        <dbReference type="EMBL" id="KAL2718586.1"/>
    </source>
</evidence>
<keyword evidence="3" id="KW-1185">Reference proteome</keyword>
<evidence type="ECO:0000313" key="3">
    <source>
        <dbReference type="Proteomes" id="UP001607302"/>
    </source>
</evidence>
<dbReference type="Proteomes" id="UP001607302">
    <property type="component" value="Unassembled WGS sequence"/>
</dbReference>
<protein>
    <submittedName>
        <fullName evidence="2">Uncharacterized protein</fullName>
    </submittedName>
</protein>
<dbReference type="EMBL" id="JAUDFV010000152">
    <property type="protein sequence ID" value="KAL2718586.1"/>
    <property type="molecule type" value="Genomic_DNA"/>
</dbReference>
<proteinExistence type="predicted"/>
<dbReference type="AlphaFoldDB" id="A0ABD2AD98"/>
<name>A0ABD2AD98_VESSQ</name>
<sequence>MLFGCAYARCELPRVFQTSFAPFPVQCHNFDVRQPAATCGNFTLTMSMLSGVALILVTKYLVLMVLGCARQRDVKVLGVFFFWVTSRLRVDPFYEYCESANLMTGGAIPLKLCDLENVLPTSTFQLDTE</sequence>
<organism evidence="2 3">
    <name type="scientific">Vespula squamosa</name>
    <name type="common">Southern yellow jacket</name>
    <name type="synonym">Wasp</name>
    <dbReference type="NCBI Taxonomy" id="30214"/>
    <lineage>
        <taxon>Eukaryota</taxon>
        <taxon>Metazoa</taxon>
        <taxon>Ecdysozoa</taxon>
        <taxon>Arthropoda</taxon>
        <taxon>Hexapoda</taxon>
        <taxon>Insecta</taxon>
        <taxon>Pterygota</taxon>
        <taxon>Neoptera</taxon>
        <taxon>Endopterygota</taxon>
        <taxon>Hymenoptera</taxon>
        <taxon>Apocrita</taxon>
        <taxon>Aculeata</taxon>
        <taxon>Vespoidea</taxon>
        <taxon>Vespidae</taxon>
        <taxon>Vespinae</taxon>
        <taxon>Vespula</taxon>
    </lineage>
</organism>
<reference evidence="2 3" key="1">
    <citation type="journal article" date="2024" name="Ann. Entomol. Soc. Am.">
        <title>Genomic analyses of the southern and eastern yellowjacket wasps (Hymenoptera: Vespidae) reveal evolutionary signatures of social life.</title>
        <authorList>
            <person name="Catto M.A."/>
            <person name="Caine P.B."/>
            <person name="Orr S.E."/>
            <person name="Hunt B.G."/>
            <person name="Goodisman M.A.D."/>
        </authorList>
    </citation>
    <scope>NUCLEOTIDE SEQUENCE [LARGE SCALE GENOMIC DNA]</scope>
    <source>
        <strain evidence="2">233</strain>
        <tissue evidence="2">Head and thorax</tissue>
    </source>
</reference>
<evidence type="ECO:0000256" key="1">
    <source>
        <dbReference type="SAM" id="Phobius"/>
    </source>
</evidence>
<comment type="caution">
    <text evidence="2">The sequence shown here is derived from an EMBL/GenBank/DDBJ whole genome shotgun (WGS) entry which is preliminary data.</text>
</comment>
<keyword evidence="1" id="KW-1133">Transmembrane helix</keyword>
<feature type="transmembrane region" description="Helical" evidence="1">
    <location>
        <begin position="48"/>
        <end position="69"/>
    </location>
</feature>
<accession>A0ABD2AD98</accession>